<proteinExistence type="predicted"/>
<evidence type="ECO:0000313" key="2">
    <source>
        <dbReference type="EMBL" id="PFX13504.1"/>
    </source>
</evidence>
<keyword evidence="3" id="KW-1185">Reference proteome</keyword>
<dbReference type="Proteomes" id="UP000225706">
    <property type="component" value="Unassembled WGS sequence"/>
</dbReference>
<accession>A0A2B4R588</accession>
<organism evidence="2 3">
    <name type="scientific">Stylophora pistillata</name>
    <name type="common">Smooth cauliflower coral</name>
    <dbReference type="NCBI Taxonomy" id="50429"/>
    <lineage>
        <taxon>Eukaryota</taxon>
        <taxon>Metazoa</taxon>
        <taxon>Cnidaria</taxon>
        <taxon>Anthozoa</taxon>
        <taxon>Hexacorallia</taxon>
        <taxon>Scleractinia</taxon>
        <taxon>Astrocoeniina</taxon>
        <taxon>Pocilloporidae</taxon>
        <taxon>Stylophora</taxon>
    </lineage>
</organism>
<name>A0A2B4R588_STYPI</name>
<comment type="caution">
    <text evidence="2">The sequence shown here is derived from an EMBL/GenBank/DDBJ whole genome shotgun (WGS) entry which is preliminary data.</text>
</comment>
<dbReference type="PROSITE" id="PS00028">
    <property type="entry name" value="ZINC_FINGER_C2H2_1"/>
    <property type="match status" value="1"/>
</dbReference>
<evidence type="ECO:0000313" key="3">
    <source>
        <dbReference type="Proteomes" id="UP000225706"/>
    </source>
</evidence>
<protein>
    <recommendedName>
        <fullName evidence="1">C2H2-type domain-containing protein</fullName>
    </recommendedName>
</protein>
<gene>
    <name evidence="2" type="ORF">AWC38_SpisGene22406</name>
</gene>
<sequence>MAEDSDLFLFGDDLDGVVEALEASDLIDESFNEAVSEVQEDELLCTLCSKECKSLRGLKKHMTCIHKDDLEDRETERIEEEQCKLTADLLAKMVDEVKHRVINSKVFSKTIREELSAYSFTNLTEESVEFIELGKIYQLLTKKKNYEQFYTKFYSTVPLNSTRYFTGLSRNSATLLSTKLADIMLAYSKNKEVTTLRNLKYELTEKEMAGLPYGWGYVLHKLHNKHSKSNLCESKASQQSNALLKAGKEDNQTMQENLKLTSTLNRGGLWSITKRAQTIFMRTEKYFRYFTTDYPLTRIDINAMREFSM</sequence>
<dbReference type="OrthoDB" id="5968276at2759"/>
<feature type="domain" description="C2H2-type" evidence="1">
    <location>
        <begin position="45"/>
        <end position="66"/>
    </location>
</feature>
<evidence type="ECO:0000259" key="1">
    <source>
        <dbReference type="PROSITE" id="PS00028"/>
    </source>
</evidence>
<dbReference type="InterPro" id="IPR013087">
    <property type="entry name" value="Znf_C2H2_type"/>
</dbReference>
<dbReference type="EMBL" id="LSMT01000960">
    <property type="protein sequence ID" value="PFX13504.1"/>
    <property type="molecule type" value="Genomic_DNA"/>
</dbReference>
<reference evidence="3" key="1">
    <citation type="journal article" date="2017" name="bioRxiv">
        <title>Comparative analysis of the genomes of Stylophora pistillata and Acropora digitifera provides evidence for extensive differences between species of corals.</title>
        <authorList>
            <person name="Voolstra C.R."/>
            <person name="Li Y."/>
            <person name="Liew Y.J."/>
            <person name="Baumgarten S."/>
            <person name="Zoccola D."/>
            <person name="Flot J.-F."/>
            <person name="Tambutte S."/>
            <person name="Allemand D."/>
            <person name="Aranda M."/>
        </authorList>
    </citation>
    <scope>NUCLEOTIDE SEQUENCE [LARGE SCALE GENOMIC DNA]</scope>
</reference>
<dbReference type="AlphaFoldDB" id="A0A2B4R588"/>